<keyword evidence="2" id="KW-0012">Acyltransferase</keyword>
<dbReference type="InterPro" id="IPR000182">
    <property type="entry name" value="GNAT_dom"/>
</dbReference>
<dbReference type="CDD" id="cd04301">
    <property type="entry name" value="NAT_SF"/>
    <property type="match status" value="1"/>
</dbReference>
<protein>
    <recommendedName>
        <fullName evidence="3">N-acetyltransferase domain-containing protein</fullName>
    </recommendedName>
</protein>
<dbReference type="Pfam" id="PF00583">
    <property type="entry name" value="Acetyltransf_1"/>
    <property type="match status" value="1"/>
</dbReference>
<accession>A0ABN1JPE7</accession>
<dbReference type="PANTHER" id="PTHR42919:SF8">
    <property type="entry name" value="N-ALPHA-ACETYLTRANSFERASE 50"/>
    <property type="match status" value="1"/>
</dbReference>
<dbReference type="PANTHER" id="PTHR42919">
    <property type="entry name" value="N-ALPHA-ACETYLTRANSFERASE"/>
    <property type="match status" value="1"/>
</dbReference>
<evidence type="ECO:0000256" key="1">
    <source>
        <dbReference type="ARBA" id="ARBA00022679"/>
    </source>
</evidence>
<evidence type="ECO:0000313" key="5">
    <source>
        <dbReference type="Proteomes" id="UP001500736"/>
    </source>
</evidence>
<sequence length="162" mass="18756">MTEITLATPNDYKQIADLGFIIWNEHYTPIIGAEQVAYMLDKFQSEKAIHQQVKEGFEYYLITFETVPVGYICIKKKRDALFLSKIYVLSNYRGKKIGKTAMQFVERRANTLHCNSIELTVNKYNVNSIKAYEKLGFKTVEALVMDIGNGFVMDDYRMVKNL</sequence>
<evidence type="ECO:0000313" key="4">
    <source>
        <dbReference type="EMBL" id="GAA0743981.1"/>
    </source>
</evidence>
<dbReference type="InterPro" id="IPR051556">
    <property type="entry name" value="N-term/lysine_N-AcTrnsfr"/>
</dbReference>
<dbReference type="Gene3D" id="3.40.630.30">
    <property type="match status" value="1"/>
</dbReference>
<gene>
    <name evidence="4" type="ORF">GCM10009431_17690</name>
</gene>
<dbReference type="SUPFAM" id="SSF55729">
    <property type="entry name" value="Acyl-CoA N-acyltransferases (Nat)"/>
    <property type="match status" value="1"/>
</dbReference>
<keyword evidence="5" id="KW-1185">Reference proteome</keyword>
<feature type="domain" description="N-acetyltransferase" evidence="3">
    <location>
        <begin position="2"/>
        <end position="162"/>
    </location>
</feature>
<name>A0ABN1JPE7_9FLAO</name>
<evidence type="ECO:0000259" key="3">
    <source>
        <dbReference type="PROSITE" id="PS51186"/>
    </source>
</evidence>
<dbReference type="InterPro" id="IPR016181">
    <property type="entry name" value="Acyl_CoA_acyltransferase"/>
</dbReference>
<reference evidence="4 5" key="1">
    <citation type="journal article" date="2019" name="Int. J. Syst. Evol. Microbiol.">
        <title>The Global Catalogue of Microorganisms (GCM) 10K type strain sequencing project: providing services to taxonomists for standard genome sequencing and annotation.</title>
        <authorList>
            <consortium name="The Broad Institute Genomics Platform"/>
            <consortium name="The Broad Institute Genome Sequencing Center for Infectious Disease"/>
            <person name="Wu L."/>
            <person name="Ma J."/>
        </authorList>
    </citation>
    <scope>NUCLEOTIDE SEQUENCE [LARGE SCALE GENOMIC DNA]</scope>
    <source>
        <strain evidence="4 5">JCM 15976</strain>
    </source>
</reference>
<comment type="caution">
    <text evidence="4">The sequence shown here is derived from an EMBL/GenBank/DDBJ whole genome shotgun (WGS) entry which is preliminary data.</text>
</comment>
<dbReference type="PROSITE" id="PS51186">
    <property type="entry name" value="GNAT"/>
    <property type="match status" value="1"/>
</dbReference>
<dbReference type="Proteomes" id="UP001500736">
    <property type="component" value="Unassembled WGS sequence"/>
</dbReference>
<organism evidence="4 5">
    <name type="scientific">Gaetbulibacter jejuensis</name>
    <dbReference type="NCBI Taxonomy" id="584607"/>
    <lineage>
        <taxon>Bacteria</taxon>
        <taxon>Pseudomonadati</taxon>
        <taxon>Bacteroidota</taxon>
        <taxon>Flavobacteriia</taxon>
        <taxon>Flavobacteriales</taxon>
        <taxon>Flavobacteriaceae</taxon>
        <taxon>Gaetbulibacter</taxon>
    </lineage>
</organism>
<dbReference type="RefSeq" id="WP_343797573.1">
    <property type="nucleotide sequence ID" value="NZ_BAAAGF010000002.1"/>
</dbReference>
<dbReference type="EMBL" id="BAAAGF010000002">
    <property type="protein sequence ID" value="GAA0743981.1"/>
    <property type="molecule type" value="Genomic_DNA"/>
</dbReference>
<proteinExistence type="predicted"/>
<keyword evidence="1" id="KW-0808">Transferase</keyword>
<evidence type="ECO:0000256" key="2">
    <source>
        <dbReference type="ARBA" id="ARBA00023315"/>
    </source>
</evidence>